<accession>A0A6A6SPH8</accession>
<dbReference type="OrthoDB" id="73846at2759"/>
<feature type="compositionally biased region" description="Acidic residues" evidence="4">
    <location>
        <begin position="474"/>
        <end position="483"/>
    </location>
</feature>
<evidence type="ECO:0000256" key="1">
    <source>
        <dbReference type="ARBA" id="ARBA00007870"/>
    </source>
</evidence>
<keyword evidence="8" id="KW-1185">Reference proteome</keyword>
<dbReference type="PANTHER" id="PTHR43765">
    <property type="entry name" value="2-DEHYDROPANTOATE 2-REDUCTASE-RELATED"/>
    <property type="match status" value="1"/>
</dbReference>
<evidence type="ECO:0000256" key="2">
    <source>
        <dbReference type="ARBA" id="ARBA00022857"/>
    </source>
</evidence>
<dbReference type="Pfam" id="PF02558">
    <property type="entry name" value="ApbA"/>
    <property type="match status" value="1"/>
</dbReference>
<gene>
    <name evidence="7" type="ORF">K491DRAFT_670819</name>
</gene>
<dbReference type="Pfam" id="PF08546">
    <property type="entry name" value="ApbA_C"/>
    <property type="match status" value="1"/>
</dbReference>
<dbReference type="InterPro" id="IPR050838">
    <property type="entry name" value="Ketopantoate_reductase"/>
</dbReference>
<evidence type="ECO:0000313" key="7">
    <source>
        <dbReference type="EMBL" id="KAF2648288.1"/>
    </source>
</evidence>
<name>A0A6A6SPH8_9PLEO</name>
<dbReference type="Gene3D" id="3.40.50.720">
    <property type="entry name" value="NAD(P)-binding Rossmann-like Domain"/>
    <property type="match status" value="1"/>
</dbReference>
<dbReference type="Gene3D" id="1.10.1040.10">
    <property type="entry name" value="N-(1-d-carboxylethyl)-l-norvaline Dehydrogenase, domain 2"/>
    <property type="match status" value="1"/>
</dbReference>
<evidence type="ECO:0000259" key="6">
    <source>
        <dbReference type="Pfam" id="PF08546"/>
    </source>
</evidence>
<dbReference type="InterPro" id="IPR013328">
    <property type="entry name" value="6PGD_dom2"/>
</dbReference>
<proteinExistence type="inferred from homology"/>
<dbReference type="InterPro" id="IPR013332">
    <property type="entry name" value="KPR_N"/>
</dbReference>
<reference evidence="7" key="1">
    <citation type="journal article" date="2020" name="Stud. Mycol.">
        <title>101 Dothideomycetes genomes: a test case for predicting lifestyles and emergence of pathogens.</title>
        <authorList>
            <person name="Haridas S."/>
            <person name="Albert R."/>
            <person name="Binder M."/>
            <person name="Bloem J."/>
            <person name="Labutti K."/>
            <person name="Salamov A."/>
            <person name="Andreopoulos B."/>
            <person name="Baker S."/>
            <person name="Barry K."/>
            <person name="Bills G."/>
            <person name="Bluhm B."/>
            <person name="Cannon C."/>
            <person name="Castanera R."/>
            <person name="Culley D."/>
            <person name="Daum C."/>
            <person name="Ezra D."/>
            <person name="Gonzalez J."/>
            <person name="Henrissat B."/>
            <person name="Kuo A."/>
            <person name="Liang C."/>
            <person name="Lipzen A."/>
            <person name="Lutzoni F."/>
            <person name="Magnuson J."/>
            <person name="Mondo S."/>
            <person name="Nolan M."/>
            <person name="Ohm R."/>
            <person name="Pangilinan J."/>
            <person name="Park H.-J."/>
            <person name="Ramirez L."/>
            <person name="Alfaro M."/>
            <person name="Sun H."/>
            <person name="Tritt A."/>
            <person name="Yoshinaga Y."/>
            <person name="Zwiers L.-H."/>
            <person name="Turgeon B."/>
            <person name="Goodwin S."/>
            <person name="Spatafora J."/>
            <person name="Crous P."/>
            <person name="Grigoriev I."/>
        </authorList>
    </citation>
    <scope>NUCLEOTIDE SEQUENCE</scope>
    <source>
        <strain evidence="7">CBS 122681</strain>
    </source>
</reference>
<dbReference type="Proteomes" id="UP000799324">
    <property type="component" value="Unassembled WGS sequence"/>
</dbReference>
<feature type="region of interest" description="Disordered" evidence="4">
    <location>
        <begin position="452"/>
        <end position="483"/>
    </location>
</feature>
<comment type="similarity">
    <text evidence="1">Belongs to the ketopantoate reductase family.</text>
</comment>
<keyword evidence="3" id="KW-0560">Oxidoreductase</keyword>
<dbReference type="GO" id="GO:0008677">
    <property type="term" value="F:2-dehydropantoate 2-reductase activity"/>
    <property type="evidence" value="ECO:0007669"/>
    <property type="project" value="TreeGrafter"/>
</dbReference>
<dbReference type="SUPFAM" id="SSF48179">
    <property type="entry name" value="6-phosphogluconate dehydrogenase C-terminal domain-like"/>
    <property type="match status" value="1"/>
</dbReference>
<keyword evidence="2" id="KW-0521">NADP</keyword>
<dbReference type="AlphaFoldDB" id="A0A6A6SPH8"/>
<feature type="domain" description="Ketopantoate reductase N-terminal" evidence="5">
    <location>
        <begin position="41"/>
        <end position="216"/>
    </location>
</feature>
<dbReference type="PANTHER" id="PTHR43765:SF2">
    <property type="entry name" value="2-DEHYDROPANTOATE 2-REDUCTASE"/>
    <property type="match status" value="1"/>
</dbReference>
<feature type="domain" description="Ketopantoate reductase C-terminal" evidence="6">
    <location>
        <begin position="306"/>
        <end position="438"/>
    </location>
</feature>
<evidence type="ECO:0000256" key="4">
    <source>
        <dbReference type="SAM" id="MobiDB-lite"/>
    </source>
</evidence>
<sequence>MQSAAADEADTPFDFKLPEEEFKHPVIPDFYRALPVVDRRIHVLGLGAHGQFIAHALRSIPNPPPVTLIHRGWHAYTLWENSKRRLQLVRDGSSESQEGFDAEIAFNRPRDRGKVISGQEETSDARSPAQDTTPQLQKEESTEPISSLIVCSQAPTTVTALLSVKHRLNKDSVVLFLQHGLMGVIEEVDREVFPDPESRPRYMLGVDTHGVRKTANDMYTSLYAHFGTMAIGLLPQERHDGFSPFSAPIRFDAKGLRPRATNYPIGSPADTPPLQRQSPWTPNDRYLLRTLLRIPALCAAGFAPSDLLQLQLEKLAMKCVIHPLTVMLDARNGGILYNYHLTRTMRLLLSEISLVIRSLPELQYIPNVANRFDPGRLETLVVSAAYHMRDEISPTLACVRSGRQTEIDYMNGWIVNKGEELGIRCLTNYMMTNLVKGKNKMVQLEMNEDVPFMGPKQGEGSIELKDGSSHDTNDGEQEDLGEL</sequence>
<organism evidence="7 8">
    <name type="scientific">Lophiostoma macrostomum CBS 122681</name>
    <dbReference type="NCBI Taxonomy" id="1314788"/>
    <lineage>
        <taxon>Eukaryota</taxon>
        <taxon>Fungi</taxon>
        <taxon>Dikarya</taxon>
        <taxon>Ascomycota</taxon>
        <taxon>Pezizomycotina</taxon>
        <taxon>Dothideomycetes</taxon>
        <taxon>Pleosporomycetidae</taxon>
        <taxon>Pleosporales</taxon>
        <taxon>Lophiostomataceae</taxon>
        <taxon>Lophiostoma</taxon>
    </lineage>
</organism>
<feature type="region of interest" description="Disordered" evidence="4">
    <location>
        <begin position="111"/>
        <end position="145"/>
    </location>
</feature>
<evidence type="ECO:0000256" key="3">
    <source>
        <dbReference type="ARBA" id="ARBA00023002"/>
    </source>
</evidence>
<evidence type="ECO:0000313" key="8">
    <source>
        <dbReference type="Proteomes" id="UP000799324"/>
    </source>
</evidence>
<dbReference type="GO" id="GO:0050661">
    <property type="term" value="F:NADP binding"/>
    <property type="evidence" value="ECO:0007669"/>
    <property type="project" value="TreeGrafter"/>
</dbReference>
<dbReference type="EMBL" id="MU004546">
    <property type="protein sequence ID" value="KAF2648288.1"/>
    <property type="molecule type" value="Genomic_DNA"/>
</dbReference>
<dbReference type="InterPro" id="IPR013752">
    <property type="entry name" value="KPA_reductase"/>
</dbReference>
<protein>
    <recommendedName>
        <fullName evidence="9">2-dehydropantoate 2-reductase</fullName>
    </recommendedName>
</protein>
<dbReference type="GO" id="GO:0005739">
    <property type="term" value="C:mitochondrion"/>
    <property type="evidence" value="ECO:0007669"/>
    <property type="project" value="TreeGrafter"/>
</dbReference>
<feature type="compositionally biased region" description="Basic and acidic residues" evidence="4">
    <location>
        <begin position="462"/>
        <end position="473"/>
    </location>
</feature>
<dbReference type="InterPro" id="IPR008927">
    <property type="entry name" value="6-PGluconate_DH-like_C_sf"/>
</dbReference>
<evidence type="ECO:0000259" key="5">
    <source>
        <dbReference type="Pfam" id="PF02558"/>
    </source>
</evidence>
<evidence type="ECO:0008006" key="9">
    <source>
        <dbReference type="Google" id="ProtNLM"/>
    </source>
</evidence>